<feature type="coiled-coil region" evidence="1">
    <location>
        <begin position="69"/>
        <end position="96"/>
    </location>
</feature>
<dbReference type="EMBL" id="JAGSYN010000136">
    <property type="protein sequence ID" value="KAG7663501.1"/>
    <property type="molecule type" value="Genomic_DNA"/>
</dbReference>
<protein>
    <submittedName>
        <fullName evidence="2">Uncharacterized protein</fullName>
    </submittedName>
</protein>
<comment type="caution">
    <text evidence="2">The sequence shown here is derived from an EMBL/GenBank/DDBJ whole genome shotgun (WGS) entry which is preliminary data.</text>
</comment>
<reference evidence="2 3" key="1">
    <citation type="journal article" date="2021" name="DNA Res.">
        <title>Genome analysis of Candida subhashii reveals its hybrid nature and dual mitochondrial genome conformations.</title>
        <authorList>
            <person name="Mixao V."/>
            <person name="Hegedusova E."/>
            <person name="Saus E."/>
            <person name="Pryszcz L.P."/>
            <person name="Cillingova A."/>
            <person name="Nosek J."/>
            <person name="Gabaldon T."/>
        </authorList>
    </citation>
    <scope>NUCLEOTIDE SEQUENCE [LARGE SCALE GENOMIC DNA]</scope>
    <source>
        <strain evidence="2 3">CBS 10753</strain>
    </source>
</reference>
<name>A0A8J5QFE1_9ASCO</name>
<evidence type="ECO:0000313" key="3">
    <source>
        <dbReference type="Proteomes" id="UP000694255"/>
    </source>
</evidence>
<evidence type="ECO:0000256" key="1">
    <source>
        <dbReference type="SAM" id="Coils"/>
    </source>
</evidence>
<dbReference type="GeneID" id="73469761"/>
<accession>A0A8J5QFE1</accession>
<keyword evidence="1" id="KW-0175">Coiled coil</keyword>
<proteinExistence type="predicted"/>
<gene>
    <name evidence="2" type="ORF">J8A68_002960</name>
</gene>
<dbReference type="AlphaFoldDB" id="A0A8J5QFE1"/>
<organism evidence="2 3">
    <name type="scientific">[Candida] subhashii</name>
    <dbReference type="NCBI Taxonomy" id="561895"/>
    <lineage>
        <taxon>Eukaryota</taxon>
        <taxon>Fungi</taxon>
        <taxon>Dikarya</taxon>
        <taxon>Ascomycota</taxon>
        <taxon>Saccharomycotina</taxon>
        <taxon>Pichiomycetes</taxon>
        <taxon>Debaryomycetaceae</taxon>
        <taxon>Spathaspora</taxon>
    </lineage>
</organism>
<keyword evidence="3" id="KW-1185">Reference proteome</keyword>
<dbReference type="RefSeq" id="XP_049263733.1">
    <property type="nucleotide sequence ID" value="XM_049406763.1"/>
</dbReference>
<evidence type="ECO:0000313" key="2">
    <source>
        <dbReference type="EMBL" id="KAG7663501.1"/>
    </source>
</evidence>
<sequence>MSQRTPSMMQRAIVAIVAIAAGAWVVKETGKDLEFVTYTPHTPEEVERRKREKVGFNMTVLETTTLDYKPEAKERMRKALEARALAEAEKAKAQETKLDDSK</sequence>
<dbReference type="Proteomes" id="UP000694255">
    <property type="component" value="Unassembled WGS sequence"/>
</dbReference>